<proteinExistence type="predicted"/>
<evidence type="ECO:0000313" key="3">
    <source>
        <dbReference type="Proteomes" id="UP000188159"/>
    </source>
</evidence>
<dbReference type="Proteomes" id="UP000188159">
    <property type="component" value="Chromosome"/>
</dbReference>
<feature type="compositionally biased region" description="Basic and acidic residues" evidence="1">
    <location>
        <begin position="35"/>
        <end position="46"/>
    </location>
</feature>
<feature type="compositionally biased region" description="Low complexity" evidence="1">
    <location>
        <begin position="14"/>
        <end position="30"/>
    </location>
</feature>
<feature type="compositionally biased region" description="Polar residues" evidence="1">
    <location>
        <begin position="77"/>
        <end position="86"/>
    </location>
</feature>
<reference evidence="2 3" key="1">
    <citation type="journal article" date="2016" name="Sci. Rep.">
        <title>Accelerated dysbiosis of gut microbiota during aggravation of DSS-induced colitis by a butyrate-producing bacterium.</title>
        <authorList>
            <person name="Zhang Q."/>
            <person name="Wu Y."/>
            <person name="Wang J."/>
            <person name="Wu G."/>
            <person name="Long W."/>
            <person name="Xue Z."/>
            <person name="Wang L."/>
            <person name="Zhang X."/>
            <person name="Pang X."/>
            <person name="Zhao Y."/>
            <person name="Zhao L."/>
            <person name="Zhang C."/>
        </authorList>
    </citation>
    <scope>NUCLEOTIDE SEQUENCE [LARGE SCALE GENOMIC DNA]</scope>
    <source>
        <strain evidence="2 3">BPB5</strain>
    </source>
</reference>
<dbReference type="AlphaFoldDB" id="A0A1Q2C7E9"/>
<dbReference type="EMBL" id="CP012098">
    <property type="protein sequence ID" value="AQP39580.1"/>
    <property type="molecule type" value="Genomic_DNA"/>
</dbReference>
<sequence>MLSAFTFAACGKKSPSSPESTNSETTTAEPTTEENTEKDTTEEEKPVATATSEESTKEQTKTTTATKKDEQAKPKSATGTYNGFADTSSVEIEMSDGSYQTFMVNDEDLVNKLNDMDEGTKITFTYGAVEGQANMEILSIE</sequence>
<feature type="region of interest" description="Disordered" evidence="1">
    <location>
        <begin position="1"/>
        <end position="86"/>
    </location>
</feature>
<name>A0A1Q2C7E9_ANAHA</name>
<evidence type="ECO:0000313" key="2">
    <source>
        <dbReference type="EMBL" id="AQP39580.1"/>
    </source>
</evidence>
<dbReference type="OrthoDB" id="2065742at2"/>
<gene>
    <name evidence="2" type="ORF">DO83_08260</name>
</gene>
<evidence type="ECO:0000256" key="1">
    <source>
        <dbReference type="SAM" id="MobiDB-lite"/>
    </source>
</evidence>
<protein>
    <submittedName>
        <fullName evidence="2">Nucleolar protein 3</fullName>
    </submittedName>
</protein>
<organism evidence="2 3">
    <name type="scientific">Anaerostipes hadrus</name>
    <dbReference type="NCBI Taxonomy" id="649756"/>
    <lineage>
        <taxon>Bacteria</taxon>
        <taxon>Bacillati</taxon>
        <taxon>Bacillota</taxon>
        <taxon>Clostridia</taxon>
        <taxon>Lachnospirales</taxon>
        <taxon>Lachnospiraceae</taxon>
        <taxon>Anaerostipes</taxon>
    </lineage>
</organism>
<feature type="compositionally biased region" description="Basic and acidic residues" evidence="1">
    <location>
        <begin position="54"/>
        <end position="73"/>
    </location>
</feature>
<accession>A0A1Q2C7E9</accession>